<dbReference type="SUPFAM" id="SSF48150">
    <property type="entry name" value="DNA-glycosylase"/>
    <property type="match status" value="1"/>
</dbReference>
<dbReference type="GO" id="GO:0003824">
    <property type="term" value="F:catalytic activity"/>
    <property type="evidence" value="ECO:0007669"/>
    <property type="project" value="InterPro"/>
</dbReference>
<evidence type="ECO:0000313" key="1">
    <source>
        <dbReference type="EMBL" id="MCA9383141.1"/>
    </source>
</evidence>
<accession>A0A955RIQ6</accession>
<evidence type="ECO:0000313" key="2">
    <source>
        <dbReference type="Proteomes" id="UP000783287"/>
    </source>
</evidence>
<dbReference type="InterPro" id="IPR011257">
    <property type="entry name" value="DNA_glycosylase"/>
</dbReference>
<protein>
    <submittedName>
        <fullName evidence="1">Uncharacterized protein</fullName>
    </submittedName>
</protein>
<dbReference type="Proteomes" id="UP000783287">
    <property type="component" value="Unassembled WGS sequence"/>
</dbReference>
<organism evidence="1 2">
    <name type="scientific">Candidatus Dojkabacteria bacterium</name>
    <dbReference type="NCBI Taxonomy" id="2099670"/>
    <lineage>
        <taxon>Bacteria</taxon>
        <taxon>Candidatus Dojkabacteria</taxon>
    </lineage>
</organism>
<dbReference type="AlphaFoldDB" id="A0A955RIQ6"/>
<reference evidence="1" key="1">
    <citation type="submission" date="2020-04" db="EMBL/GenBank/DDBJ databases">
        <authorList>
            <person name="Zhang T."/>
        </authorList>
    </citation>
    <scope>NUCLEOTIDE SEQUENCE</scope>
    <source>
        <strain evidence="1">HKST-UBA14</strain>
    </source>
</reference>
<proteinExistence type="predicted"/>
<comment type="caution">
    <text evidence="1">The sequence shown here is derived from an EMBL/GenBank/DDBJ whole genome shotgun (WGS) entry which is preliminary data.</text>
</comment>
<reference evidence="1" key="2">
    <citation type="journal article" date="2021" name="Microbiome">
        <title>Successional dynamics and alternative stable states in a saline activated sludge microbial community over 9 years.</title>
        <authorList>
            <person name="Wang Y."/>
            <person name="Ye J."/>
            <person name="Ju F."/>
            <person name="Liu L."/>
            <person name="Boyd J.A."/>
            <person name="Deng Y."/>
            <person name="Parks D.H."/>
            <person name="Jiang X."/>
            <person name="Yin X."/>
            <person name="Woodcroft B.J."/>
            <person name="Tyson G.W."/>
            <person name="Hugenholtz P."/>
            <person name="Polz M.F."/>
            <person name="Zhang T."/>
        </authorList>
    </citation>
    <scope>NUCLEOTIDE SEQUENCE</scope>
    <source>
        <strain evidence="1">HKST-UBA14</strain>
    </source>
</reference>
<gene>
    <name evidence="1" type="ORF">KC909_02140</name>
</gene>
<name>A0A955RIQ6_9BACT</name>
<dbReference type="EMBL" id="JAGQLK010000031">
    <property type="protein sequence ID" value="MCA9383141.1"/>
    <property type="molecule type" value="Genomic_DNA"/>
</dbReference>
<dbReference type="GO" id="GO:0006281">
    <property type="term" value="P:DNA repair"/>
    <property type="evidence" value="ECO:0007669"/>
    <property type="project" value="InterPro"/>
</dbReference>
<sequence length="246" mass="28868">MTKQETITKLLKIEELYHSGKLGEVTHEVYPKLEKNERLNYLYFTLAPAINFQRDSKRMWQSAFETFMDPETTFVFDPLITKNKSRKDIQSALVKHRLALLTEKHTDIWIKISNKLASEYAGDPANLIEANRSDVPTIIEYLRVNKTDFPYLNGPKMSNYWLYILHQFTDVKLKNIQDISIIPDTHIKKASVILGLTKSNTATPEEVELVWKNLLEDTEYMPMQFHAPMWRWSKNKFEPNLEQLTS</sequence>